<dbReference type="AlphaFoldDB" id="A0A1F5KKA6"/>
<dbReference type="InterPro" id="IPR036291">
    <property type="entry name" value="NAD(P)-bd_dom_sf"/>
</dbReference>
<dbReference type="PANTHER" id="PTHR43242">
    <property type="entry name" value="NAD(P)-BINDING ROSSMANN-FOLD SUPERFAMILY PROTEIN"/>
    <property type="match status" value="1"/>
</dbReference>
<evidence type="ECO:0000313" key="2">
    <source>
        <dbReference type="EMBL" id="OGE41322.1"/>
    </source>
</evidence>
<dbReference type="Proteomes" id="UP000177328">
    <property type="component" value="Unassembled WGS sequence"/>
</dbReference>
<evidence type="ECO:0000313" key="3">
    <source>
        <dbReference type="Proteomes" id="UP000177328"/>
    </source>
</evidence>
<accession>A0A1F5KKA6</accession>
<dbReference type="InterPro" id="IPR029903">
    <property type="entry name" value="RmlD-like-bd"/>
</dbReference>
<dbReference type="GO" id="GO:0019305">
    <property type="term" value="P:dTDP-rhamnose biosynthetic process"/>
    <property type="evidence" value="ECO:0007669"/>
    <property type="project" value="UniProtKB-UniPathway"/>
</dbReference>
<dbReference type="Pfam" id="PF04321">
    <property type="entry name" value="RmlD_sub_bind"/>
    <property type="match status" value="1"/>
</dbReference>
<organism evidence="2 3">
    <name type="scientific">Candidatus Daviesbacteria bacterium RIFCSPHIGHO2_02_FULL_43_12</name>
    <dbReference type="NCBI Taxonomy" id="1797776"/>
    <lineage>
        <taxon>Bacteria</taxon>
        <taxon>Candidatus Daviesiibacteriota</taxon>
    </lineage>
</organism>
<proteinExistence type="predicted"/>
<dbReference type="Gene3D" id="3.40.50.720">
    <property type="entry name" value="NAD(P)-binding Rossmann-like Domain"/>
    <property type="match status" value="1"/>
</dbReference>
<sequence length="311" mass="35382">MTDKKRVLITGATGLLGTSLLLTQPENVEVYAAYHDYKQVLDLPGVNYIHLEIRDQDDVKRVVQEVKPQVIMHTAAHGRLDYCEANQDDAYKTNFLGTKYLVEAAKQIGARIIFCSTNATFDGYNPLYNEESPQEPANYYGKTKVMAEKMIRESGVDYTIVRLMTMYGWNFQPQRKNMVSMLIEKLGQGNSLFMTNDLWNNMLYSKEAAKFFWKIVTDLDKTAKQTFNIAGDKRANRFETTMDACGVFGLDKSKVTEVDSDYFKGSEVPRAPDTCFDTSKAQRVMGFKPITLKVGFEDMKQNPLPNKIITL</sequence>
<name>A0A1F5KKA6_9BACT</name>
<gene>
    <name evidence="2" type="ORF">A3D25_02240</name>
</gene>
<reference evidence="2 3" key="1">
    <citation type="journal article" date="2016" name="Nat. Commun.">
        <title>Thousands of microbial genomes shed light on interconnected biogeochemical processes in an aquifer system.</title>
        <authorList>
            <person name="Anantharaman K."/>
            <person name="Brown C.T."/>
            <person name="Hug L.A."/>
            <person name="Sharon I."/>
            <person name="Castelle C.J."/>
            <person name="Probst A.J."/>
            <person name="Thomas B.C."/>
            <person name="Singh A."/>
            <person name="Wilkins M.J."/>
            <person name="Karaoz U."/>
            <person name="Brodie E.L."/>
            <person name="Williams K.H."/>
            <person name="Hubbard S.S."/>
            <person name="Banfield J.F."/>
        </authorList>
    </citation>
    <scope>NUCLEOTIDE SEQUENCE [LARGE SCALE GENOMIC DNA]</scope>
</reference>
<dbReference type="EMBL" id="MFDD01000002">
    <property type="protein sequence ID" value="OGE41322.1"/>
    <property type="molecule type" value="Genomic_DNA"/>
</dbReference>
<protein>
    <recommendedName>
        <fullName evidence="1">RmlD-like substrate binding domain-containing protein</fullName>
    </recommendedName>
</protein>
<feature type="domain" description="RmlD-like substrate binding" evidence="1">
    <location>
        <begin position="6"/>
        <end position="299"/>
    </location>
</feature>
<evidence type="ECO:0000259" key="1">
    <source>
        <dbReference type="Pfam" id="PF04321"/>
    </source>
</evidence>
<dbReference type="PANTHER" id="PTHR43242:SF1">
    <property type="entry name" value="NAD(P)-BINDING ROSSMANN-FOLD SUPERFAMILY PROTEIN"/>
    <property type="match status" value="1"/>
</dbReference>
<dbReference type="SUPFAM" id="SSF51735">
    <property type="entry name" value="NAD(P)-binding Rossmann-fold domains"/>
    <property type="match status" value="1"/>
</dbReference>
<dbReference type="UniPathway" id="UPA00124"/>
<comment type="caution">
    <text evidence="2">The sequence shown here is derived from an EMBL/GenBank/DDBJ whole genome shotgun (WGS) entry which is preliminary data.</text>
</comment>